<keyword evidence="2" id="KW-1185">Reference proteome</keyword>
<name>A0ABY8N281_9FLAO</name>
<protein>
    <submittedName>
        <fullName evidence="1">Uncharacterized protein</fullName>
    </submittedName>
</protein>
<evidence type="ECO:0000313" key="1">
    <source>
        <dbReference type="EMBL" id="WGK93773.1"/>
    </source>
</evidence>
<reference evidence="1 2" key="2">
    <citation type="submission" date="2023-06" db="EMBL/GenBank/DDBJ databases">
        <title>Complete Genome Sequence of Flavobacterium keumense K3R-10.</title>
        <authorList>
            <person name="Jeong H."/>
            <person name="Jhang S.Y."/>
            <person name="Kim J.N."/>
        </authorList>
    </citation>
    <scope>NUCLEOTIDE SEQUENCE [LARGE SCALE GENOMIC DNA]</scope>
    <source>
        <strain evidence="1 2">K3R-10</strain>
    </source>
</reference>
<sequence>MEVVMKETHQLQQDEIRHEIPAQHQKKPQFLSSKSLKGNQSLFEFNFRENTIKKLVLEDPKTIYVGNSKPNKKVIIKQDCLYIPALNAKNAIRHIHNKISPEYNPKIIE</sequence>
<evidence type="ECO:0000313" key="2">
    <source>
        <dbReference type="Proteomes" id="UP001232117"/>
    </source>
</evidence>
<accession>A0ABY8N281</accession>
<dbReference type="EMBL" id="CP092332">
    <property type="protein sequence ID" value="WGK93773.1"/>
    <property type="molecule type" value="Genomic_DNA"/>
</dbReference>
<organism evidence="1 2">
    <name type="scientific">Flavobacterium keumense</name>
    <dbReference type="NCBI Taxonomy" id="1306518"/>
    <lineage>
        <taxon>Bacteria</taxon>
        <taxon>Pseudomonadati</taxon>
        <taxon>Bacteroidota</taxon>
        <taxon>Flavobacteriia</taxon>
        <taxon>Flavobacteriales</taxon>
        <taxon>Flavobacteriaceae</taxon>
        <taxon>Flavobacterium</taxon>
    </lineage>
</organism>
<proteinExistence type="predicted"/>
<gene>
    <name evidence="1" type="ORF">MG292_06630</name>
</gene>
<dbReference type="RefSeq" id="WP_264533498.1">
    <property type="nucleotide sequence ID" value="NZ_CP092332.1"/>
</dbReference>
<dbReference type="Proteomes" id="UP001232117">
    <property type="component" value="Chromosome"/>
</dbReference>
<reference evidence="1 2" key="1">
    <citation type="submission" date="2022-02" db="EMBL/GenBank/DDBJ databases">
        <authorList>
            <person name="Cha I.-T."/>
            <person name="Lee K.-E."/>
            <person name="Park S.-J."/>
        </authorList>
    </citation>
    <scope>NUCLEOTIDE SEQUENCE [LARGE SCALE GENOMIC DNA]</scope>
    <source>
        <strain evidence="1 2">K3R-10</strain>
    </source>
</reference>